<accession>A0A1G6CDV9</accession>
<dbReference type="GO" id="GO:0045004">
    <property type="term" value="P:DNA replication proofreading"/>
    <property type="evidence" value="ECO:0007669"/>
    <property type="project" value="TreeGrafter"/>
</dbReference>
<dbReference type="OrthoDB" id="9776650at2"/>
<dbReference type="NCBIfam" id="TIGR00573">
    <property type="entry name" value="dnaq"/>
    <property type="match status" value="1"/>
</dbReference>
<dbReference type="Proteomes" id="UP000199228">
    <property type="component" value="Unassembled WGS sequence"/>
</dbReference>
<evidence type="ECO:0000313" key="3">
    <source>
        <dbReference type="EMBL" id="SDB31070.1"/>
    </source>
</evidence>
<evidence type="ECO:0000256" key="1">
    <source>
        <dbReference type="ARBA" id="ARBA00022839"/>
    </source>
</evidence>
<dbReference type="InterPro" id="IPR036397">
    <property type="entry name" value="RNaseH_sf"/>
</dbReference>
<dbReference type="InterPro" id="IPR006054">
    <property type="entry name" value="DnaQ"/>
</dbReference>
<keyword evidence="1" id="KW-0540">Nuclease</keyword>
<dbReference type="RefSeq" id="WP_090174503.1">
    <property type="nucleotide sequence ID" value="NZ_FMXR01000018.1"/>
</dbReference>
<name>A0A1G6CDV9_EUBOX</name>
<keyword evidence="4" id="KW-1185">Reference proteome</keyword>
<feature type="domain" description="Exonuclease" evidence="2">
    <location>
        <begin position="3"/>
        <end position="168"/>
    </location>
</feature>
<organism evidence="3 4">
    <name type="scientific">Eubacterium oxidoreducens</name>
    <dbReference type="NCBI Taxonomy" id="1732"/>
    <lineage>
        <taxon>Bacteria</taxon>
        <taxon>Bacillati</taxon>
        <taxon>Bacillota</taxon>
        <taxon>Clostridia</taxon>
        <taxon>Eubacteriales</taxon>
        <taxon>Eubacteriaceae</taxon>
        <taxon>Eubacterium</taxon>
    </lineage>
</organism>
<dbReference type="CDD" id="cd06127">
    <property type="entry name" value="DEDDh"/>
    <property type="match status" value="1"/>
</dbReference>
<dbReference type="AlphaFoldDB" id="A0A1G6CDV9"/>
<proteinExistence type="predicted"/>
<dbReference type="InterPro" id="IPR012337">
    <property type="entry name" value="RNaseH-like_sf"/>
</dbReference>
<dbReference type="SMART" id="SM00479">
    <property type="entry name" value="EXOIII"/>
    <property type="match status" value="1"/>
</dbReference>
<keyword evidence="1" id="KW-0378">Hydrolase</keyword>
<dbReference type="Gene3D" id="3.30.420.10">
    <property type="entry name" value="Ribonuclease H-like superfamily/Ribonuclease H"/>
    <property type="match status" value="1"/>
</dbReference>
<dbReference type="SUPFAM" id="SSF53098">
    <property type="entry name" value="Ribonuclease H-like"/>
    <property type="match status" value="1"/>
</dbReference>
<dbReference type="PANTHER" id="PTHR30231">
    <property type="entry name" value="DNA POLYMERASE III SUBUNIT EPSILON"/>
    <property type="match status" value="1"/>
</dbReference>
<dbReference type="GO" id="GO:0008408">
    <property type="term" value="F:3'-5' exonuclease activity"/>
    <property type="evidence" value="ECO:0007669"/>
    <property type="project" value="TreeGrafter"/>
</dbReference>
<dbReference type="GO" id="GO:0003677">
    <property type="term" value="F:DNA binding"/>
    <property type="evidence" value="ECO:0007669"/>
    <property type="project" value="InterPro"/>
</dbReference>
<keyword evidence="1" id="KW-0269">Exonuclease</keyword>
<evidence type="ECO:0000259" key="2">
    <source>
        <dbReference type="SMART" id="SM00479"/>
    </source>
</evidence>
<reference evidence="3 4" key="1">
    <citation type="submission" date="2016-10" db="EMBL/GenBank/DDBJ databases">
        <authorList>
            <person name="de Groot N.N."/>
        </authorList>
    </citation>
    <scope>NUCLEOTIDE SEQUENCE [LARGE SCALE GENOMIC DNA]</scope>
    <source>
        <strain evidence="3 4">DSM 3217</strain>
    </source>
</reference>
<sequence length="236" mass="26933">MDEYIVVDLEMTGLQVKSDKIIEIGAVHVRGAEIVDTLHVMVNPKRRLTDKIKELTGITQEEVDAGISEKEALKQWIAFSKGLAIVGHNVSFDYSFLKQLSINENHPIEHCCADTLKIARICLPRLNSRSLDALCGYYGIELKKHHRALEDALATYEIYDKMKKEFGKTNHEVFEAKPMAIRLKKVQTITSSQVEQITRLSKKLHKDPPVKLREMTRADATRLVEKLIQQDRQEGL</sequence>
<evidence type="ECO:0000313" key="4">
    <source>
        <dbReference type="Proteomes" id="UP000199228"/>
    </source>
</evidence>
<dbReference type="InterPro" id="IPR013520">
    <property type="entry name" value="Ribonucl_H"/>
</dbReference>
<dbReference type="STRING" id="1732.SAMN02910417_02304"/>
<dbReference type="EMBL" id="FMXR01000018">
    <property type="protein sequence ID" value="SDB31070.1"/>
    <property type="molecule type" value="Genomic_DNA"/>
</dbReference>
<dbReference type="Pfam" id="PF00929">
    <property type="entry name" value="RNase_T"/>
    <property type="match status" value="1"/>
</dbReference>
<protein>
    <submittedName>
        <fullName evidence="3">DNA polymerase-3 subunit alpha</fullName>
    </submittedName>
</protein>
<dbReference type="GO" id="GO:0005829">
    <property type="term" value="C:cytosol"/>
    <property type="evidence" value="ECO:0007669"/>
    <property type="project" value="TreeGrafter"/>
</dbReference>
<gene>
    <name evidence="3" type="ORF">SAMN02910417_02304</name>
</gene>
<dbReference type="PANTHER" id="PTHR30231:SF41">
    <property type="entry name" value="DNA POLYMERASE III SUBUNIT EPSILON"/>
    <property type="match status" value="1"/>
</dbReference>
<dbReference type="FunFam" id="3.30.420.10:FF:000045">
    <property type="entry name" value="3'-5' exonuclease DinG"/>
    <property type="match status" value="1"/>
</dbReference>
<dbReference type="GO" id="GO:0003887">
    <property type="term" value="F:DNA-directed DNA polymerase activity"/>
    <property type="evidence" value="ECO:0007669"/>
    <property type="project" value="InterPro"/>
</dbReference>